<feature type="non-terminal residue" evidence="1">
    <location>
        <position position="1"/>
    </location>
</feature>
<reference evidence="1" key="1">
    <citation type="journal article" date="2014" name="Front. Microbiol.">
        <title>High frequency of phylogenetically diverse reductive dehalogenase-homologous genes in deep subseafloor sedimentary metagenomes.</title>
        <authorList>
            <person name="Kawai M."/>
            <person name="Futagami T."/>
            <person name="Toyoda A."/>
            <person name="Takaki Y."/>
            <person name="Nishi S."/>
            <person name="Hori S."/>
            <person name="Arai W."/>
            <person name="Tsubouchi T."/>
            <person name="Morono Y."/>
            <person name="Uchiyama I."/>
            <person name="Ito T."/>
            <person name="Fujiyama A."/>
            <person name="Inagaki F."/>
            <person name="Takami H."/>
        </authorList>
    </citation>
    <scope>NUCLEOTIDE SEQUENCE</scope>
    <source>
        <strain evidence="1">Expedition CK06-06</strain>
    </source>
</reference>
<dbReference type="InterPro" id="IPR012334">
    <property type="entry name" value="Pectin_lyas_fold"/>
</dbReference>
<sequence length="305" mass="34793">YVLGALRVEPRKQPLAIRGRGLLSGERFDWHAQQGGEDIHMIHMRNTGGQGHLLEGITIVNSPYYSVSSRAVPLDLRNIKLLGNWRFNNDGINAMENSVVEDCFFQADDDTIKLYASNPTIRRCVIWQLHNGAVFQFGWFNKTISGGRISQIDVIHMESTWAGNDNLGLINFRPRGDKRDGVIRDFRFEDIVMEGPVLRAFSLRPPSRQVIRDITVRNVSIDRWRFTPPPDGYPINYLDGDGLIENIRIVNLRVGGQPVDACRAMSDDWFRIGPNAKNVLFENEVAPAPFETIVKHMRGRKKRNR</sequence>
<dbReference type="Gene3D" id="2.160.20.10">
    <property type="entry name" value="Single-stranded right-handed beta-helix, Pectin lyase-like"/>
    <property type="match status" value="1"/>
</dbReference>
<evidence type="ECO:0008006" key="2">
    <source>
        <dbReference type="Google" id="ProtNLM"/>
    </source>
</evidence>
<name>X0RN90_9ZZZZ</name>
<comment type="caution">
    <text evidence="1">The sequence shown here is derived from an EMBL/GenBank/DDBJ whole genome shotgun (WGS) entry which is preliminary data.</text>
</comment>
<protein>
    <recommendedName>
        <fullName evidence="2">Right handed beta helix domain-containing protein</fullName>
    </recommendedName>
</protein>
<dbReference type="EMBL" id="BARS01002624">
    <property type="protein sequence ID" value="GAF70289.1"/>
    <property type="molecule type" value="Genomic_DNA"/>
</dbReference>
<dbReference type="SUPFAM" id="SSF51126">
    <property type="entry name" value="Pectin lyase-like"/>
    <property type="match status" value="1"/>
</dbReference>
<gene>
    <name evidence="1" type="ORF">S01H1_05031</name>
</gene>
<dbReference type="AlphaFoldDB" id="X0RN90"/>
<proteinExistence type="predicted"/>
<accession>X0RN90</accession>
<dbReference type="InterPro" id="IPR011050">
    <property type="entry name" value="Pectin_lyase_fold/virulence"/>
</dbReference>
<organism evidence="1">
    <name type="scientific">marine sediment metagenome</name>
    <dbReference type="NCBI Taxonomy" id="412755"/>
    <lineage>
        <taxon>unclassified sequences</taxon>
        <taxon>metagenomes</taxon>
        <taxon>ecological metagenomes</taxon>
    </lineage>
</organism>
<evidence type="ECO:0000313" key="1">
    <source>
        <dbReference type="EMBL" id="GAF70289.1"/>
    </source>
</evidence>